<sequence length="103" mass="11793">MKKTFTLTHAKLKPARLIDAIKHEIKKYFKRERNKQLPAGADYWAFDCRFGLSEAEAEKVFPSDINKQIDAAVAQDATEFYVEILAKASNYEARPAAQEEDEI</sequence>
<proteinExistence type="predicted"/>
<gene>
    <name evidence="1" type="ORF">J3U76_07805</name>
</gene>
<dbReference type="Pfam" id="PF19669">
    <property type="entry name" value="DUF6172"/>
    <property type="match status" value="1"/>
</dbReference>
<organism evidence="1 2">
    <name type="scientific">Oceanisphaera pacifica</name>
    <dbReference type="NCBI Taxonomy" id="2818389"/>
    <lineage>
        <taxon>Bacteria</taxon>
        <taxon>Pseudomonadati</taxon>
        <taxon>Pseudomonadota</taxon>
        <taxon>Gammaproteobacteria</taxon>
        <taxon>Aeromonadales</taxon>
        <taxon>Aeromonadaceae</taxon>
        <taxon>Oceanisphaera</taxon>
    </lineage>
</organism>
<dbReference type="EMBL" id="JAGDFX010000007">
    <property type="protein sequence ID" value="MBO1519528.1"/>
    <property type="molecule type" value="Genomic_DNA"/>
</dbReference>
<protein>
    <submittedName>
        <fullName evidence="1">Uncharacterized protein</fullName>
    </submittedName>
</protein>
<dbReference type="RefSeq" id="WP_208005401.1">
    <property type="nucleotide sequence ID" value="NZ_JAGDFX010000007.1"/>
</dbReference>
<evidence type="ECO:0000313" key="1">
    <source>
        <dbReference type="EMBL" id="MBO1519528.1"/>
    </source>
</evidence>
<name>A0ABS3NGL2_9GAMM</name>
<comment type="caution">
    <text evidence="1">The sequence shown here is derived from an EMBL/GenBank/DDBJ whole genome shotgun (WGS) entry which is preliminary data.</text>
</comment>
<reference evidence="1 2" key="1">
    <citation type="submission" date="2021-03" db="EMBL/GenBank/DDBJ databases">
        <title>Oceanisphaera sp. nov., isolated from the intestine.</title>
        <authorList>
            <person name="Zhao L.-H."/>
            <person name="Shi L.-F."/>
        </authorList>
    </citation>
    <scope>NUCLEOTIDE SEQUENCE [LARGE SCALE GENOMIC DNA]</scope>
    <source>
        <strain evidence="1 2">DM8</strain>
    </source>
</reference>
<dbReference type="Proteomes" id="UP000664882">
    <property type="component" value="Unassembled WGS sequence"/>
</dbReference>
<evidence type="ECO:0000313" key="2">
    <source>
        <dbReference type="Proteomes" id="UP000664882"/>
    </source>
</evidence>
<keyword evidence="2" id="KW-1185">Reference proteome</keyword>
<accession>A0ABS3NGL2</accession>
<dbReference type="InterPro" id="IPR046170">
    <property type="entry name" value="DUF6172"/>
</dbReference>